<evidence type="ECO:0000313" key="11">
    <source>
        <dbReference type="EMBL" id="KAE9589595.1"/>
    </source>
</evidence>
<accession>A0A6A4NFJ9</accession>
<dbReference type="PROSITE" id="PS50157">
    <property type="entry name" value="ZINC_FINGER_C2H2_2"/>
    <property type="match status" value="1"/>
</dbReference>
<dbReference type="InterPro" id="IPR031140">
    <property type="entry name" value="IDD1-16"/>
</dbReference>
<comment type="caution">
    <text evidence="11">The sequence shown here is derived from an EMBL/GenBank/DDBJ whole genome shotgun (WGS) entry which is preliminary data.</text>
</comment>
<dbReference type="OrthoDB" id="6354171at2759"/>
<evidence type="ECO:0000313" key="12">
    <source>
        <dbReference type="Proteomes" id="UP000447434"/>
    </source>
</evidence>
<dbReference type="InterPro" id="IPR055185">
    <property type="entry name" value="C2CH-4th_BIRD-IDD"/>
</dbReference>
<evidence type="ECO:0000256" key="9">
    <source>
        <dbReference type="SAM" id="MobiDB-lite"/>
    </source>
</evidence>
<dbReference type="PANTHER" id="PTHR10593">
    <property type="entry name" value="SERINE/THREONINE-PROTEIN KINASE RIO"/>
    <property type="match status" value="1"/>
</dbReference>
<keyword evidence="3 8" id="KW-0863">Zinc-finger</keyword>
<dbReference type="InterPro" id="IPR055187">
    <property type="entry name" value="C2CH-3rd_BIRD-IDD"/>
</dbReference>
<protein>
    <submittedName>
        <fullName evidence="11">Putative transcription factor C2H2 family</fullName>
    </submittedName>
</protein>
<dbReference type="FunFam" id="3.30.160.60:FF:000131">
    <property type="entry name" value="protein indeterminate-domain 5, chloroplastic-like"/>
    <property type="match status" value="1"/>
</dbReference>
<dbReference type="SUPFAM" id="SSF57667">
    <property type="entry name" value="beta-beta-alpha zinc fingers"/>
    <property type="match status" value="1"/>
</dbReference>
<evidence type="ECO:0000256" key="3">
    <source>
        <dbReference type="ARBA" id="ARBA00022771"/>
    </source>
</evidence>
<name>A0A6A4NFJ9_LUPAL</name>
<evidence type="ECO:0000256" key="1">
    <source>
        <dbReference type="ARBA" id="ARBA00022723"/>
    </source>
</evidence>
<dbReference type="AlphaFoldDB" id="A0A6A4NFJ9"/>
<evidence type="ECO:0000256" key="4">
    <source>
        <dbReference type="ARBA" id="ARBA00022833"/>
    </source>
</evidence>
<evidence type="ECO:0000256" key="6">
    <source>
        <dbReference type="ARBA" id="ARBA00023125"/>
    </source>
</evidence>
<feature type="compositionally biased region" description="Low complexity" evidence="9">
    <location>
        <begin position="40"/>
        <end position="54"/>
    </location>
</feature>
<dbReference type="InterPro" id="IPR036236">
    <property type="entry name" value="Znf_C2H2_sf"/>
</dbReference>
<keyword evidence="12" id="KW-1185">Reference proteome</keyword>
<dbReference type="Pfam" id="PF00096">
    <property type="entry name" value="zf-C2H2"/>
    <property type="match status" value="1"/>
</dbReference>
<dbReference type="EMBL" id="WOCE01000021">
    <property type="protein sequence ID" value="KAE9589595.1"/>
    <property type="molecule type" value="Genomic_DNA"/>
</dbReference>
<keyword evidence="4" id="KW-0862">Zinc</keyword>
<evidence type="ECO:0000256" key="2">
    <source>
        <dbReference type="ARBA" id="ARBA00022737"/>
    </source>
</evidence>
<feature type="domain" description="C2H2-type" evidence="10">
    <location>
        <begin position="91"/>
        <end position="113"/>
    </location>
</feature>
<evidence type="ECO:0000256" key="8">
    <source>
        <dbReference type="PROSITE-ProRule" id="PRU00042"/>
    </source>
</evidence>
<evidence type="ECO:0000259" key="10">
    <source>
        <dbReference type="PROSITE" id="PS50157"/>
    </source>
</evidence>
<keyword evidence="6" id="KW-0238">DNA-binding</keyword>
<sequence length="279" mass="31770">MSNITSCDSGSFSTENTSEDAVKQQLEILGKFNSPHHSHTSTTRNNNSNVSNTSLQQPPSAKRKRSLPGNPDPKAEVIALSPNELMAKNRFLCEICNKGFQRDQNLQLHRRGHNLPWKLKQRTSTEIRKRVYVCPEPSCVHHNPERALGDLTGIKKHFFRKHGEKKWKCDKCSKKYAVQSDWKAHSKICGTREYKCDCGTLFSRRDCFITHRAFCDALAEDNKGNEEQLSKMGSNLQCQPMNTNIILNTQAETSSQDEVWRNWSNKNEGFESFSASSSM</sequence>
<organism evidence="11 12">
    <name type="scientific">Lupinus albus</name>
    <name type="common">White lupine</name>
    <name type="synonym">Lupinus termis</name>
    <dbReference type="NCBI Taxonomy" id="3870"/>
    <lineage>
        <taxon>Eukaryota</taxon>
        <taxon>Viridiplantae</taxon>
        <taxon>Streptophyta</taxon>
        <taxon>Embryophyta</taxon>
        <taxon>Tracheophyta</taxon>
        <taxon>Spermatophyta</taxon>
        <taxon>Magnoliopsida</taxon>
        <taxon>eudicotyledons</taxon>
        <taxon>Gunneridae</taxon>
        <taxon>Pentapetalae</taxon>
        <taxon>rosids</taxon>
        <taxon>fabids</taxon>
        <taxon>Fabales</taxon>
        <taxon>Fabaceae</taxon>
        <taxon>Papilionoideae</taxon>
        <taxon>50 kb inversion clade</taxon>
        <taxon>genistoids sensu lato</taxon>
        <taxon>core genistoids</taxon>
        <taxon>Genisteae</taxon>
        <taxon>Lupinus</taxon>
    </lineage>
</organism>
<gene>
    <name evidence="11" type="ORF">Lalb_Chr21g0310661</name>
</gene>
<keyword evidence="5" id="KW-0805">Transcription regulation</keyword>
<keyword evidence="1" id="KW-0479">Metal-binding</keyword>
<dbReference type="PROSITE" id="PS00028">
    <property type="entry name" value="ZINC_FINGER_C2H2_1"/>
    <property type="match status" value="1"/>
</dbReference>
<evidence type="ECO:0000256" key="7">
    <source>
        <dbReference type="ARBA" id="ARBA00023163"/>
    </source>
</evidence>
<dbReference type="Proteomes" id="UP000447434">
    <property type="component" value="Chromosome 21"/>
</dbReference>
<dbReference type="FunFam" id="3.30.160.60:FF:000554">
    <property type="entry name" value="protein indeterminate-domain 12-like"/>
    <property type="match status" value="1"/>
</dbReference>
<keyword evidence="2" id="KW-0677">Repeat</keyword>
<feature type="compositionally biased region" description="Polar residues" evidence="9">
    <location>
        <begin position="1"/>
        <end position="16"/>
    </location>
</feature>
<dbReference type="GO" id="GO:0003700">
    <property type="term" value="F:DNA-binding transcription factor activity"/>
    <property type="evidence" value="ECO:0007669"/>
    <property type="project" value="TreeGrafter"/>
</dbReference>
<evidence type="ECO:0000256" key="5">
    <source>
        <dbReference type="ARBA" id="ARBA00023015"/>
    </source>
</evidence>
<dbReference type="InterPro" id="IPR013087">
    <property type="entry name" value="Znf_C2H2_type"/>
</dbReference>
<dbReference type="GO" id="GO:0003677">
    <property type="term" value="F:DNA binding"/>
    <property type="evidence" value="ECO:0007669"/>
    <property type="project" value="UniProtKB-KW"/>
</dbReference>
<dbReference type="Pfam" id="PF22996">
    <property type="entry name" value="C2H2-2nd_BIRD-IDD"/>
    <property type="match status" value="1"/>
</dbReference>
<dbReference type="InterPro" id="IPR055186">
    <property type="entry name" value="C2H2-2nd_BIRD-IDD"/>
</dbReference>
<dbReference type="GO" id="GO:0008270">
    <property type="term" value="F:zinc ion binding"/>
    <property type="evidence" value="ECO:0007669"/>
    <property type="project" value="UniProtKB-KW"/>
</dbReference>
<dbReference type="PANTHER" id="PTHR10593:SF238">
    <property type="entry name" value="PROTEIN INDETERMINATE-DOMAIN 7-LIKE ISOFORM X2"/>
    <property type="match status" value="1"/>
</dbReference>
<keyword evidence="7" id="KW-0804">Transcription</keyword>
<dbReference type="Gene3D" id="3.30.160.60">
    <property type="entry name" value="Classic Zinc Finger"/>
    <property type="match status" value="2"/>
</dbReference>
<dbReference type="Pfam" id="PF22995">
    <property type="entry name" value="C2CH-3rd_BIRD-IDD"/>
    <property type="match status" value="1"/>
</dbReference>
<proteinExistence type="predicted"/>
<reference evidence="12" key="1">
    <citation type="journal article" date="2020" name="Nat. Commun.">
        <title>Genome sequence of the cluster root forming white lupin.</title>
        <authorList>
            <person name="Hufnagel B."/>
            <person name="Marques A."/>
            <person name="Soriano A."/>
            <person name="Marques L."/>
            <person name="Divol F."/>
            <person name="Doumas P."/>
            <person name="Sallet E."/>
            <person name="Mancinotti D."/>
            <person name="Carrere S."/>
            <person name="Marande W."/>
            <person name="Arribat S."/>
            <person name="Keller J."/>
            <person name="Huneau C."/>
            <person name="Blein T."/>
            <person name="Aime D."/>
            <person name="Laguerre M."/>
            <person name="Taylor J."/>
            <person name="Schubert V."/>
            <person name="Nelson M."/>
            <person name="Geu-Flores F."/>
            <person name="Crespi M."/>
            <person name="Gallardo-Guerrero K."/>
            <person name="Delaux P.-M."/>
            <person name="Salse J."/>
            <person name="Berges H."/>
            <person name="Guyot R."/>
            <person name="Gouzy J."/>
            <person name="Peret B."/>
        </authorList>
    </citation>
    <scope>NUCLEOTIDE SEQUENCE [LARGE SCALE GENOMIC DNA]</scope>
    <source>
        <strain evidence="12">cv. Amiga</strain>
    </source>
</reference>
<feature type="region of interest" description="Disordered" evidence="9">
    <location>
        <begin position="1"/>
        <end position="76"/>
    </location>
</feature>
<dbReference type="SMART" id="SM00355">
    <property type="entry name" value="ZnF_C2H2"/>
    <property type="match status" value="3"/>
</dbReference>
<dbReference type="Pfam" id="PF22992">
    <property type="entry name" value="C2CH-4th_BIRD-IDD"/>
    <property type="match status" value="1"/>
</dbReference>
<dbReference type="GO" id="GO:0005634">
    <property type="term" value="C:nucleus"/>
    <property type="evidence" value="ECO:0007669"/>
    <property type="project" value="TreeGrafter"/>
</dbReference>